<gene>
    <name evidence="1" type="primary">Contig8051.g8594</name>
    <name evidence="1" type="ORF">STYLEM_14702</name>
</gene>
<evidence type="ECO:0000313" key="2">
    <source>
        <dbReference type="Proteomes" id="UP000039865"/>
    </source>
</evidence>
<keyword evidence="2" id="KW-1185">Reference proteome</keyword>
<dbReference type="OrthoDB" id="326153at2759"/>
<sequence>MMDKYGQIVGADFTKGSNIFDVIGGIAVISEINVVGTPGSSYQLIFSSDGIDLSKKSNKDIMNHEGNQNLDFNLDFKLRECEVGEKSQMYWRISDWATSWLLEKKQ</sequence>
<proteinExistence type="predicted"/>
<reference evidence="1 2" key="1">
    <citation type="submission" date="2014-06" db="EMBL/GenBank/DDBJ databases">
        <authorList>
            <person name="Swart Estienne"/>
        </authorList>
    </citation>
    <scope>NUCLEOTIDE SEQUENCE [LARGE SCALE GENOMIC DNA]</scope>
    <source>
        <strain evidence="1 2">130c</strain>
    </source>
</reference>
<name>A0A078AT39_STYLE</name>
<dbReference type="EMBL" id="CCKQ01013905">
    <property type="protein sequence ID" value="CDW85620.1"/>
    <property type="molecule type" value="Genomic_DNA"/>
</dbReference>
<protein>
    <submittedName>
        <fullName evidence="1">Uncharacterized protein</fullName>
    </submittedName>
</protein>
<evidence type="ECO:0000313" key="1">
    <source>
        <dbReference type="EMBL" id="CDW85620.1"/>
    </source>
</evidence>
<dbReference type="AlphaFoldDB" id="A0A078AT39"/>
<accession>A0A078AT39</accession>
<dbReference type="InParanoid" id="A0A078AT39"/>
<dbReference type="Proteomes" id="UP000039865">
    <property type="component" value="Unassembled WGS sequence"/>
</dbReference>
<organism evidence="1 2">
    <name type="scientific">Stylonychia lemnae</name>
    <name type="common">Ciliate</name>
    <dbReference type="NCBI Taxonomy" id="5949"/>
    <lineage>
        <taxon>Eukaryota</taxon>
        <taxon>Sar</taxon>
        <taxon>Alveolata</taxon>
        <taxon>Ciliophora</taxon>
        <taxon>Intramacronucleata</taxon>
        <taxon>Spirotrichea</taxon>
        <taxon>Stichotrichia</taxon>
        <taxon>Sporadotrichida</taxon>
        <taxon>Oxytrichidae</taxon>
        <taxon>Stylonychinae</taxon>
        <taxon>Stylonychia</taxon>
    </lineage>
</organism>